<name>A0A1A7BXI2_9BURK</name>
<dbReference type="Proteomes" id="UP000092713">
    <property type="component" value="Unassembled WGS sequence"/>
</dbReference>
<dbReference type="PANTHER" id="PTHR38595">
    <property type="entry name" value="CYTOPLASMIC PROTEIN-RELATED"/>
    <property type="match status" value="1"/>
</dbReference>
<comment type="caution">
    <text evidence="2">The sequence shown here is derived from an EMBL/GenBank/DDBJ whole genome shotgun (WGS) entry which is preliminary data.</text>
</comment>
<dbReference type="STRING" id="1747903.ASR47_1001310"/>
<organism evidence="2 3">
    <name type="scientific">Janthinobacterium psychrotolerans</name>
    <dbReference type="NCBI Taxonomy" id="1747903"/>
    <lineage>
        <taxon>Bacteria</taxon>
        <taxon>Pseudomonadati</taxon>
        <taxon>Pseudomonadota</taxon>
        <taxon>Betaproteobacteria</taxon>
        <taxon>Burkholderiales</taxon>
        <taxon>Oxalobacteraceae</taxon>
        <taxon>Janthinobacterium</taxon>
    </lineage>
</organism>
<dbReference type="InterPro" id="IPR007048">
    <property type="entry name" value="IraD/Gp25-like"/>
</dbReference>
<dbReference type="PANTHER" id="PTHR38595:SF2">
    <property type="entry name" value="TYPE VI SECRETION SYSTEM BASEPLATE SUBUNIT TSSE"/>
    <property type="match status" value="1"/>
</dbReference>
<dbReference type="AlphaFoldDB" id="A0A1A7BXI2"/>
<evidence type="ECO:0000313" key="3">
    <source>
        <dbReference type="Proteomes" id="UP000092713"/>
    </source>
</evidence>
<evidence type="ECO:0000313" key="2">
    <source>
        <dbReference type="EMBL" id="OBV36833.1"/>
    </source>
</evidence>
<reference evidence="2 3" key="1">
    <citation type="submission" date="2016-04" db="EMBL/GenBank/DDBJ databases">
        <title>Draft genome sequence of Janthinobacterium psychrotolerans sp. nov., isolated from freshwater sediments in Denmark.</title>
        <authorList>
            <person name="Gong X."/>
            <person name="Skrivergaard S."/>
            <person name="Korsgaard B.S."/>
            <person name="Schreiber L."/>
            <person name="Marshall I.P."/>
            <person name="Finster K."/>
            <person name="Schramm A."/>
        </authorList>
    </citation>
    <scope>NUCLEOTIDE SEQUENCE [LARGE SCALE GENOMIC DNA]</scope>
    <source>
        <strain evidence="2 3">S3-2</strain>
    </source>
</reference>
<accession>A0A1A7BXI2</accession>
<dbReference type="InterPro" id="IPR017737">
    <property type="entry name" value="TssE1-like"/>
</dbReference>
<proteinExistence type="predicted"/>
<gene>
    <name evidence="2" type="ORF">ASR47_1001310</name>
</gene>
<dbReference type="OrthoDB" id="119583at2"/>
<protein>
    <submittedName>
        <fullName evidence="2">Type VI secretion system protein ImpF</fullName>
    </submittedName>
</protein>
<evidence type="ECO:0000259" key="1">
    <source>
        <dbReference type="Pfam" id="PF04965"/>
    </source>
</evidence>
<dbReference type="PATRIC" id="fig|1747903.4.peg.322"/>
<dbReference type="NCBIfam" id="TIGR03357">
    <property type="entry name" value="VI_zyme"/>
    <property type="match status" value="1"/>
</dbReference>
<dbReference type="Pfam" id="PF04965">
    <property type="entry name" value="GPW_gp25"/>
    <property type="match status" value="1"/>
</dbReference>
<dbReference type="RefSeq" id="WP_065310740.1">
    <property type="nucleotide sequence ID" value="NZ_LOCQ01000062.1"/>
</dbReference>
<dbReference type="EMBL" id="LOCQ01000062">
    <property type="protein sequence ID" value="OBV36833.1"/>
    <property type="molecule type" value="Genomic_DNA"/>
</dbReference>
<feature type="domain" description="IraD/Gp25-like" evidence="1">
    <location>
        <begin position="36"/>
        <end position="134"/>
    </location>
</feature>
<dbReference type="InterPro" id="IPR053176">
    <property type="entry name" value="T6SS_TssE1-like"/>
</dbReference>
<keyword evidence="3" id="KW-1185">Reference proteome</keyword>
<sequence>MPSPLNPAAGFVPGLFDRLMGEGAAGGNLARLSIEQLKDAVARDLEELLNTRVALPAGALDGFPECAASIVNYGLIDFAGMCLSSSDDRARICAALKAAIERHEPRLRHVRARLEREAGAINRVSFVISATLAVAHASEPVNFDAVLQPSSLRYSINRKGAAA</sequence>
<dbReference type="SUPFAM" id="SSF160719">
    <property type="entry name" value="gpW/gp25-like"/>
    <property type="match status" value="1"/>
</dbReference>